<sequence length="62" mass="6746">MFRIGSDKSIDGILSARRDISLPFEDMLACDKRCLTGCGACIDTIHACVKGESLVFEAEHQA</sequence>
<protein>
    <submittedName>
        <fullName evidence="1">Conserved hypothethical protein</fullName>
    </submittedName>
</protein>
<proteinExistence type="predicted"/>
<reference evidence="1" key="1">
    <citation type="submission" date="2015-10" db="EMBL/GenBank/DDBJ databases">
        <authorList>
            <person name="Gilbert D.G."/>
        </authorList>
    </citation>
    <scope>NUCLEOTIDE SEQUENCE</scope>
    <source>
        <strain evidence="1">Phyl III-seqv23</strain>
    </source>
</reference>
<geneLocation type="plasmid" evidence="2">
    <name>pUW386</name>
</geneLocation>
<dbReference type="EMBL" id="LN899819">
    <property type="protein sequence ID" value="CUV13522.1"/>
    <property type="molecule type" value="Genomic_DNA"/>
</dbReference>
<name>A0A0S4TTY6_RALSL</name>
<evidence type="ECO:0000313" key="2">
    <source>
        <dbReference type="EMBL" id="QCX51544.1"/>
    </source>
</evidence>
<geneLocation type="plasmid" evidence="3">
    <name>puw386</name>
</geneLocation>
<evidence type="ECO:0000313" key="1">
    <source>
        <dbReference type="EMBL" id="CUV13522.1"/>
    </source>
</evidence>
<organism evidence="1">
    <name type="scientific">Ralstonia solanacearum</name>
    <name type="common">Pseudomonas solanacearum</name>
    <dbReference type="NCBI Taxonomy" id="305"/>
    <lineage>
        <taxon>Bacteria</taxon>
        <taxon>Pseudomonadati</taxon>
        <taxon>Pseudomonadota</taxon>
        <taxon>Betaproteobacteria</taxon>
        <taxon>Burkholderiales</taxon>
        <taxon>Burkholderiaceae</taxon>
        <taxon>Ralstonia</taxon>
        <taxon>Ralstonia solanacearum species complex</taxon>
    </lineage>
</organism>
<evidence type="ECO:0000313" key="3">
    <source>
        <dbReference type="Proteomes" id="UP000310553"/>
    </source>
</evidence>
<dbReference type="Proteomes" id="UP000310553">
    <property type="component" value="Plasmid pUW386"/>
</dbReference>
<dbReference type="EMBL" id="CP039340">
    <property type="protein sequence ID" value="QCX51544.1"/>
    <property type="molecule type" value="Genomic_DNA"/>
</dbReference>
<dbReference type="AlphaFoldDB" id="A0A0S4TTY6"/>
<accession>A0A0S4TTY6</accession>
<gene>
    <name evidence="2" type="ORF">E7Z57_21170</name>
    <name evidence="1" type="ORF">RUN39_v1_590080</name>
</gene>
<reference evidence="2 3" key="2">
    <citation type="submission" date="2019-04" db="EMBL/GenBank/DDBJ databases">
        <title>Complete Genome of UW386 and Higher Quality Genome of UW700.</title>
        <authorList>
            <person name="Jacobs J."/>
            <person name="Perez A."/>
            <person name="Steidl O."/>
            <person name="Allen C."/>
        </authorList>
    </citation>
    <scope>NUCLEOTIDE SEQUENCE [LARGE SCALE GENOMIC DNA]</scope>
    <source>
        <strain evidence="2 3">UW386</strain>
        <plasmid evidence="2">pUW386</plasmid>
        <plasmid evidence="3">puw386</plasmid>
    </source>
</reference>
<keyword evidence="2" id="KW-0614">Plasmid</keyword>